<keyword evidence="2" id="KW-0964">Secreted</keyword>
<keyword evidence="10" id="KW-1185">Reference proteome</keyword>
<keyword evidence="6" id="KW-0812">Transmembrane</keyword>
<feature type="transmembrane region" description="Helical" evidence="6">
    <location>
        <begin position="823"/>
        <end position="841"/>
    </location>
</feature>
<dbReference type="Pfam" id="PF00746">
    <property type="entry name" value="Gram_pos_anchor"/>
    <property type="match status" value="1"/>
</dbReference>
<dbReference type="GO" id="GO:0005975">
    <property type="term" value="P:carbohydrate metabolic process"/>
    <property type="evidence" value="ECO:0007669"/>
    <property type="project" value="UniProtKB-ARBA"/>
</dbReference>
<feature type="domain" description="Bacterial Ig-like" evidence="8">
    <location>
        <begin position="572"/>
        <end position="655"/>
    </location>
</feature>
<evidence type="ECO:0000256" key="2">
    <source>
        <dbReference type="ARBA" id="ARBA00022525"/>
    </source>
</evidence>
<comment type="caution">
    <text evidence="9">The sequence shown here is derived from an EMBL/GenBank/DDBJ whole genome shotgun (WGS) entry which is preliminary data.</text>
</comment>
<keyword evidence="4" id="KW-0572">Peptidoglycan-anchor</keyword>
<feature type="compositionally biased region" description="Low complexity" evidence="5">
    <location>
        <begin position="767"/>
        <end position="813"/>
    </location>
</feature>
<dbReference type="AlphaFoldDB" id="A0A3L7AA75"/>
<evidence type="ECO:0000256" key="6">
    <source>
        <dbReference type="SAM" id="Phobius"/>
    </source>
</evidence>
<keyword evidence="1" id="KW-0134">Cell wall</keyword>
<evidence type="ECO:0000256" key="3">
    <source>
        <dbReference type="ARBA" id="ARBA00022729"/>
    </source>
</evidence>
<gene>
    <name evidence="9" type="ORF">D9V32_02160</name>
</gene>
<feature type="domain" description="Bacterial Ig-like" evidence="8">
    <location>
        <begin position="159"/>
        <end position="244"/>
    </location>
</feature>
<feature type="region of interest" description="Disordered" evidence="5">
    <location>
        <begin position="662"/>
        <end position="817"/>
    </location>
</feature>
<proteinExistence type="predicted"/>
<evidence type="ECO:0000256" key="5">
    <source>
        <dbReference type="SAM" id="MobiDB-lite"/>
    </source>
</evidence>
<name>A0A3L7AA75_9MICO</name>
<protein>
    <submittedName>
        <fullName evidence="9">LPXTG cell wall anchor domain-containing protein</fullName>
    </submittedName>
</protein>
<dbReference type="Proteomes" id="UP000272503">
    <property type="component" value="Unassembled WGS sequence"/>
</dbReference>
<dbReference type="InterPro" id="IPR013783">
    <property type="entry name" value="Ig-like_fold"/>
</dbReference>
<dbReference type="EMBL" id="RCUX01000002">
    <property type="protein sequence ID" value="RLP77279.1"/>
    <property type="molecule type" value="Genomic_DNA"/>
</dbReference>
<feature type="region of interest" description="Disordered" evidence="5">
    <location>
        <begin position="1"/>
        <end position="36"/>
    </location>
</feature>
<feature type="compositionally biased region" description="Low complexity" evidence="5">
    <location>
        <begin position="662"/>
        <end position="673"/>
    </location>
</feature>
<feature type="domain" description="Gram-positive cocci surface proteins LPxTG" evidence="7">
    <location>
        <begin position="812"/>
        <end position="843"/>
    </location>
</feature>
<feature type="compositionally biased region" description="Gly residues" evidence="5">
    <location>
        <begin position="1"/>
        <end position="20"/>
    </location>
</feature>
<dbReference type="NCBIfam" id="TIGR01167">
    <property type="entry name" value="LPXTG_anchor"/>
    <property type="match status" value="1"/>
</dbReference>
<feature type="compositionally biased region" description="Polar residues" evidence="5">
    <location>
        <begin position="678"/>
        <end position="751"/>
    </location>
</feature>
<keyword evidence="6" id="KW-1133">Transmembrane helix</keyword>
<accession>A0A3L7AA75</accession>
<feature type="domain" description="Bacterial Ig-like" evidence="8">
    <location>
        <begin position="358"/>
        <end position="446"/>
    </location>
</feature>
<evidence type="ECO:0000259" key="8">
    <source>
        <dbReference type="Pfam" id="PF16640"/>
    </source>
</evidence>
<organism evidence="9 10">
    <name type="scientific">Mycetocola tolaasinivorans</name>
    <dbReference type="NCBI Taxonomy" id="76635"/>
    <lineage>
        <taxon>Bacteria</taxon>
        <taxon>Bacillati</taxon>
        <taxon>Actinomycetota</taxon>
        <taxon>Actinomycetes</taxon>
        <taxon>Micrococcales</taxon>
        <taxon>Microbacteriaceae</taxon>
        <taxon>Mycetocola</taxon>
    </lineage>
</organism>
<reference evidence="9 10" key="1">
    <citation type="submission" date="2018-10" db="EMBL/GenBank/DDBJ databases">
        <authorList>
            <person name="Li J."/>
        </authorList>
    </citation>
    <scope>NUCLEOTIDE SEQUENCE [LARGE SCALE GENOMIC DNA]</scope>
    <source>
        <strain evidence="9 10">IF 016277</strain>
    </source>
</reference>
<evidence type="ECO:0000313" key="10">
    <source>
        <dbReference type="Proteomes" id="UP000272503"/>
    </source>
</evidence>
<feature type="domain" description="Bacterial Ig-like" evidence="8">
    <location>
        <begin position="258"/>
        <end position="345"/>
    </location>
</feature>
<evidence type="ECO:0000256" key="1">
    <source>
        <dbReference type="ARBA" id="ARBA00022512"/>
    </source>
</evidence>
<keyword evidence="6" id="KW-0472">Membrane</keyword>
<dbReference type="InterPro" id="IPR019931">
    <property type="entry name" value="LPXTG_anchor"/>
</dbReference>
<evidence type="ECO:0000259" key="7">
    <source>
        <dbReference type="Pfam" id="PF00746"/>
    </source>
</evidence>
<keyword evidence="3" id="KW-0732">Signal</keyword>
<dbReference type="InterPro" id="IPR032109">
    <property type="entry name" value="Big_3_5"/>
</dbReference>
<evidence type="ECO:0000256" key="4">
    <source>
        <dbReference type="ARBA" id="ARBA00023088"/>
    </source>
</evidence>
<evidence type="ECO:0000313" key="9">
    <source>
        <dbReference type="EMBL" id="RLP77279.1"/>
    </source>
</evidence>
<feature type="compositionally biased region" description="Low complexity" evidence="5">
    <location>
        <begin position="21"/>
        <end position="31"/>
    </location>
</feature>
<dbReference type="Gene3D" id="2.60.40.10">
    <property type="entry name" value="Immunoglobulins"/>
    <property type="match status" value="5"/>
</dbReference>
<dbReference type="Pfam" id="PF16640">
    <property type="entry name" value="Big_3_5"/>
    <property type="match status" value="4"/>
</dbReference>
<sequence>MGGNGGTAKLGAAGGGGAGGKSLSRLSGSTTELAPAGASGSVTVTYVVTDPTTLTATSTSPSTITAGTPLIVNALVSNRVSGGKTPVGAVALTVGNTVVETVNVDDAGTATLRYGGTVVGALKYSLRFVPAHAGFGASTIAERTVTVQASPTTTTLSVDRASAPIRTPRTLSATVAAEAPSEGVPTGQVRFADGSGVIGTADLVDGVATLDQTLNEVELRAYTATYLPPSSPNYVGSVSGPIAVRAYRPTSAVTVTFPATSTVVGQPVDATIAVTSPDGTPSGSVVLTVDGTALPAATLNDDGIATVALPASALTSARTISVSAAYNGTPVIQESGSGRVTHTITAAQVALNVEVLTSQPSHGDTVSLQATAQVVTPGQATPTGIVTFYADGNRIGSGPLALEGGVPTVRIQSTPLNGGDREITASFAGSDTVAAGGTAEAVELHVSALASVTTLTAQQTGAEWGTPLAFTATVRAAAPPVVPTLAAARTLFSVLGPEVIGGSVQLYVDGQPDGDPVALRYGSSTLESSLLALGDHEVSARYIGTDAFATSDSLEHTQSVTAATSTLVLGISNARPYLGGSSTITATVTGAGSDVEPLGGAVTFSLGGPLVSIPLDADGVARIAVPTQTLGQGSISATYAGDAFRTGAGPTSVNFEVIEVPSTAMPTSTATPTDETSEVPTSQPTDESSEVPTSQPTDESSEVPTSQPTDESSEVPTVTPTDESSEVPTSQPTDEGSEVPTVTPTDGSSEVPTKVPSDEPSVEPTGTPVSPSPEASTTAPGTTTAEASASGAPVSEAPGTGTPTTSATPVAGGDLPHTGSSGIAALTVGGILMLLLGGLAMRARGRRDVSEIG</sequence>